<dbReference type="AlphaFoldDB" id="D0KW02"/>
<keyword evidence="5" id="KW-1185">Reference proteome</keyword>
<keyword evidence="2" id="KW-0597">Phosphoprotein</keyword>
<reference evidence="4 5" key="1">
    <citation type="submission" date="2009-10" db="EMBL/GenBank/DDBJ databases">
        <title>Complete sequence of Halothiobacillus neapolitanus c2.</title>
        <authorList>
            <consortium name="US DOE Joint Genome Institute"/>
            <person name="Lucas S."/>
            <person name="Copeland A."/>
            <person name="Lapidus A."/>
            <person name="Glavina del Rio T."/>
            <person name="Tice H."/>
            <person name="Bruce D."/>
            <person name="Goodwin L."/>
            <person name="Pitluck S."/>
            <person name="Davenport K."/>
            <person name="Brettin T."/>
            <person name="Detter J.C."/>
            <person name="Han C."/>
            <person name="Tapia R."/>
            <person name="Larimer F."/>
            <person name="Land M."/>
            <person name="Hauser L."/>
            <person name="Kyrpides N."/>
            <person name="Mikhailova N."/>
            <person name="Kerfeld C."/>
            <person name="Cannon G."/>
            <person name="Heinhort S."/>
        </authorList>
    </citation>
    <scope>NUCLEOTIDE SEQUENCE [LARGE SCALE GENOMIC DNA]</scope>
    <source>
        <strain evidence="5">ATCC 23641 / c2</strain>
    </source>
</reference>
<name>D0KW02_HALNC</name>
<dbReference type="STRING" id="555778.Hneap_0063"/>
<gene>
    <name evidence="4" type="ordered locus">Hneap_0063</name>
</gene>
<dbReference type="InterPro" id="IPR009081">
    <property type="entry name" value="PP-bd_ACP"/>
</dbReference>
<dbReference type="PROSITE" id="PS50075">
    <property type="entry name" value="CARRIER"/>
    <property type="match status" value="1"/>
</dbReference>
<dbReference type="KEGG" id="hna:Hneap_0063"/>
<dbReference type="RefSeq" id="WP_012822966.1">
    <property type="nucleotide sequence ID" value="NC_013422.1"/>
</dbReference>
<dbReference type="eggNOG" id="COG0236">
    <property type="taxonomic scope" value="Bacteria"/>
</dbReference>
<keyword evidence="1" id="KW-0596">Phosphopantetheine</keyword>
<dbReference type="OrthoDB" id="9803943at2"/>
<dbReference type="Gene3D" id="1.10.1200.10">
    <property type="entry name" value="ACP-like"/>
    <property type="match status" value="1"/>
</dbReference>
<dbReference type="HOGENOM" id="CLU_108696_14_0_6"/>
<dbReference type="InterPro" id="IPR036736">
    <property type="entry name" value="ACP-like_sf"/>
</dbReference>
<dbReference type="SUPFAM" id="SSF47336">
    <property type="entry name" value="ACP-like"/>
    <property type="match status" value="1"/>
</dbReference>
<dbReference type="InterPro" id="IPR006162">
    <property type="entry name" value="Ppantetheine_attach_site"/>
</dbReference>
<evidence type="ECO:0000256" key="2">
    <source>
        <dbReference type="ARBA" id="ARBA00022553"/>
    </source>
</evidence>
<dbReference type="EMBL" id="CP001801">
    <property type="protein sequence ID" value="ACX94929.1"/>
    <property type="molecule type" value="Genomic_DNA"/>
</dbReference>
<protein>
    <submittedName>
        <fullName evidence="4">Acyl carrier protein</fullName>
    </submittedName>
</protein>
<sequence length="94" mass="10343">MTDLSQKITDQALVEELANLIVDGLNLEVSAAEIDADAPLFGQGLGLDSIDILEIAMMVSKRYGFALRSDDENNTRIFSSLRHLAQHIAEHRSC</sequence>
<evidence type="ECO:0000256" key="1">
    <source>
        <dbReference type="ARBA" id="ARBA00022450"/>
    </source>
</evidence>
<evidence type="ECO:0000313" key="5">
    <source>
        <dbReference type="Proteomes" id="UP000009102"/>
    </source>
</evidence>
<feature type="domain" description="Carrier" evidence="3">
    <location>
        <begin position="11"/>
        <end position="92"/>
    </location>
</feature>
<dbReference type="NCBIfam" id="NF006617">
    <property type="entry name" value="PRK09184.1"/>
    <property type="match status" value="1"/>
</dbReference>
<organism evidence="4 5">
    <name type="scientific">Halothiobacillus neapolitanus (strain ATCC 23641 / DSM 15147 / CIP 104769 / NCIMB 8539 / c2)</name>
    <name type="common">Thiobacillus neapolitanus</name>
    <dbReference type="NCBI Taxonomy" id="555778"/>
    <lineage>
        <taxon>Bacteria</taxon>
        <taxon>Pseudomonadati</taxon>
        <taxon>Pseudomonadota</taxon>
        <taxon>Gammaproteobacteria</taxon>
        <taxon>Chromatiales</taxon>
        <taxon>Halothiobacillaceae</taxon>
        <taxon>Halothiobacillus</taxon>
    </lineage>
</organism>
<evidence type="ECO:0000259" key="3">
    <source>
        <dbReference type="PROSITE" id="PS50075"/>
    </source>
</evidence>
<evidence type="ECO:0000313" key="4">
    <source>
        <dbReference type="EMBL" id="ACX94929.1"/>
    </source>
</evidence>
<dbReference type="Proteomes" id="UP000009102">
    <property type="component" value="Chromosome"/>
</dbReference>
<dbReference type="Pfam" id="PF00550">
    <property type="entry name" value="PP-binding"/>
    <property type="match status" value="1"/>
</dbReference>
<accession>D0KW02</accession>
<proteinExistence type="predicted"/>
<dbReference type="PROSITE" id="PS00012">
    <property type="entry name" value="PHOSPHOPANTETHEINE"/>
    <property type="match status" value="1"/>
</dbReference>